<keyword evidence="9" id="KW-1185">Reference proteome</keyword>
<dbReference type="InterPro" id="IPR050360">
    <property type="entry name" value="MFS_Sugar_Transporters"/>
</dbReference>
<feature type="transmembrane region" description="Helical" evidence="6">
    <location>
        <begin position="440"/>
        <end position="458"/>
    </location>
</feature>
<dbReference type="InParanoid" id="A0A194XFS5"/>
<dbReference type="PROSITE" id="PS00217">
    <property type="entry name" value="SUGAR_TRANSPORT_2"/>
    <property type="match status" value="1"/>
</dbReference>
<dbReference type="Gene3D" id="1.20.1250.20">
    <property type="entry name" value="MFS general substrate transporter like domains"/>
    <property type="match status" value="1"/>
</dbReference>
<protein>
    <submittedName>
        <fullName evidence="8">MFS transporter</fullName>
    </submittedName>
</protein>
<keyword evidence="4 6" id="KW-1133">Transmembrane helix</keyword>
<dbReference type="KEGG" id="psco:LY89DRAFT_732525"/>
<dbReference type="PANTHER" id="PTHR48022">
    <property type="entry name" value="PLASTIDIC GLUCOSE TRANSPORTER 4"/>
    <property type="match status" value="1"/>
</dbReference>
<evidence type="ECO:0000313" key="8">
    <source>
        <dbReference type="EMBL" id="KUJ18996.1"/>
    </source>
</evidence>
<feature type="transmembrane region" description="Helical" evidence="6">
    <location>
        <begin position="274"/>
        <end position="295"/>
    </location>
</feature>
<dbReference type="GO" id="GO:0016020">
    <property type="term" value="C:membrane"/>
    <property type="evidence" value="ECO:0007669"/>
    <property type="project" value="UniProtKB-SubCell"/>
</dbReference>
<name>A0A194XFS5_MOLSC</name>
<dbReference type="RefSeq" id="XP_018073351.1">
    <property type="nucleotide sequence ID" value="XM_018219689.1"/>
</dbReference>
<dbReference type="InterPro" id="IPR005829">
    <property type="entry name" value="Sugar_transporter_CS"/>
</dbReference>
<evidence type="ECO:0000256" key="3">
    <source>
        <dbReference type="ARBA" id="ARBA00022692"/>
    </source>
</evidence>
<organism evidence="8 9">
    <name type="scientific">Mollisia scopiformis</name>
    <name type="common">Conifer needle endophyte fungus</name>
    <name type="synonym">Phialocephala scopiformis</name>
    <dbReference type="NCBI Taxonomy" id="149040"/>
    <lineage>
        <taxon>Eukaryota</taxon>
        <taxon>Fungi</taxon>
        <taxon>Dikarya</taxon>
        <taxon>Ascomycota</taxon>
        <taxon>Pezizomycotina</taxon>
        <taxon>Leotiomycetes</taxon>
        <taxon>Helotiales</taxon>
        <taxon>Mollisiaceae</taxon>
        <taxon>Mollisia</taxon>
    </lineage>
</organism>
<dbReference type="Proteomes" id="UP000070700">
    <property type="component" value="Unassembled WGS sequence"/>
</dbReference>
<dbReference type="FunFam" id="1.20.1250.20:FF:000078">
    <property type="entry name" value="MFS maltose transporter, putative"/>
    <property type="match status" value="1"/>
</dbReference>
<dbReference type="GO" id="GO:0005351">
    <property type="term" value="F:carbohydrate:proton symporter activity"/>
    <property type="evidence" value="ECO:0007669"/>
    <property type="project" value="TreeGrafter"/>
</dbReference>
<proteinExistence type="inferred from homology"/>
<feature type="transmembrane region" description="Helical" evidence="6">
    <location>
        <begin position="307"/>
        <end position="330"/>
    </location>
</feature>
<comment type="similarity">
    <text evidence="2">Belongs to the major facilitator superfamily. Sugar transporter (TC 2.A.1.1) family.</text>
</comment>
<keyword evidence="3 6" id="KW-0812">Transmembrane</keyword>
<reference evidence="8 9" key="1">
    <citation type="submission" date="2015-10" db="EMBL/GenBank/DDBJ databases">
        <title>Full genome of DAOMC 229536 Phialocephala scopiformis, a fungal endophyte of spruce producing the potent anti-insectan compound rugulosin.</title>
        <authorList>
            <consortium name="DOE Joint Genome Institute"/>
            <person name="Walker A.K."/>
            <person name="Frasz S.L."/>
            <person name="Seifert K.A."/>
            <person name="Miller J.D."/>
            <person name="Mondo S.J."/>
            <person name="Labutti K."/>
            <person name="Lipzen A."/>
            <person name="Dockter R."/>
            <person name="Kennedy M."/>
            <person name="Grigoriev I.V."/>
            <person name="Spatafora J.W."/>
        </authorList>
    </citation>
    <scope>NUCLEOTIDE SEQUENCE [LARGE SCALE GENOMIC DNA]</scope>
    <source>
        <strain evidence="8 9">CBS 120377</strain>
    </source>
</reference>
<dbReference type="SUPFAM" id="SSF103473">
    <property type="entry name" value="MFS general substrate transporter"/>
    <property type="match status" value="1"/>
</dbReference>
<gene>
    <name evidence="8" type="ORF">LY89DRAFT_732525</name>
</gene>
<sequence>MAGEKNDGVMAHWKCLLACTLVSMCPFQYGVDFGIIGGLQAMPGFLEVFGEKAPDTPIGWNISPGRQQLISSLMILGAFIASGAGGPIALFIGRKTSIWLACGMCVVANVVMMTTTSIGGLYAGRFVIGLANGLFMTFAQLYLQECAPARYRGLTIGAFQSWTSLGSLVGTVVDNFTVKIGGKQSYIVSLGIVYIVPGIIALGLLFVPESPRWLLQMNKEDKARKSLTWLRPFPERVEAELQEMKLAIDAEKALAHNSEIIDIWRNPIDRRRTLLAIGAVSLQAASGAMYMISYGTYFFEMAGVGNAFQNACILTASGVIIILINSAIITRYGRRRIFLCCGLIICGFCQLIVAAVYTAKPGTSSTGKVIVGISVLYILGYNGMVASYAWLCGGEFPSQRLRSYTFGLAAAIGFFGAWLTTFTAPYFINPSALNWGPKYGYIWTPSCFIGALWVWFYLPEVKNRTFEEIDEMFMAEIPARKFRSYKCIGAAALAVDEKEPRVSVEEQVENVVWSNPKAVAETATYVE</sequence>
<dbReference type="InterPro" id="IPR036259">
    <property type="entry name" value="MFS_trans_sf"/>
</dbReference>
<dbReference type="AlphaFoldDB" id="A0A194XFS5"/>
<evidence type="ECO:0000256" key="1">
    <source>
        <dbReference type="ARBA" id="ARBA00004141"/>
    </source>
</evidence>
<dbReference type="InterPro" id="IPR020846">
    <property type="entry name" value="MFS_dom"/>
</dbReference>
<feature type="transmembrane region" description="Helical" evidence="6">
    <location>
        <begin position="369"/>
        <end position="391"/>
    </location>
</feature>
<dbReference type="PROSITE" id="PS50850">
    <property type="entry name" value="MFS"/>
    <property type="match status" value="1"/>
</dbReference>
<feature type="domain" description="Major facilitator superfamily (MFS) profile" evidence="7">
    <location>
        <begin position="18"/>
        <end position="462"/>
    </location>
</feature>
<dbReference type="EMBL" id="KQ947412">
    <property type="protein sequence ID" value="KUJ18996.1"/>
    <property type="molecule type" value="Genomic_DNA"/>
</dbReference>
<dbReference type="PANTHER" id="PTHR48022:SF10">
    <property type="entry name" value="MAJOR FACILITATOR SUPERFAMILY (MFS) PROFILE DOMAIN-CONTAINING PROTEIN"/>
    <property type="match status" value="1"/>
</dbReference>
<comment type="subcellular location">
    <subcellularLocation>
        <location evidence="1">Membrane</location>
        <topology evidence="1">Multi-pass membrane protein</topology>
    </subcellularLocation>
</comment>
<accession>A0A194XFS5</accession>
<feature type="transmembrane region" description="Helical" evidence="6">
    <location>
        <begin position="69"/>
        <end position="91"/>
    </location>
</feature>
<dbReference type="Pfam" id="PF00083">
    <property type="entry name" value="Sugar_tr"/>
    <property type="match status" value="1"/>
</dbReference>
<dbReference type="InterPro" id="IPR005828">
    <property type="entry name" value="MFS_sugar_transport-like"/>
</dbReference>
<feature type="transmembrane region" description="Helical" evidence="6">
    <location>
        <begin position="403"/>
        <end position="428"/>
    </location>
</feature>
<keyword evidence="5 6" id="KW-0472">Membrane</keyword>
<evidence type="ECO:0000256" key="6">
    <source>
        <dbReference type="SAM" id="Phobius"/>
    </source>
</evidence>
<evidence type="ECO:0000259" key="7">
    <source>
        <dbReference type="PROSITE" id="PS50850"/>
    </source>
</evidence>
<feature type="transmembrane region" description="Helical" evidence="6">
    <location>
        <begin position="337"/>
        <end position="357"/>
    </location>
</feature>
<evidence type="ECO:0000256" key="5">
    <source>
        <dbReference type="ARBA" id="ARBA00023136"/>
    </source>
</evidence>
<dbReference type="OrthoDB" id="6612291at2759"/>
<evidence type="ECO:0000313" key="9">
    <source>
        <dbReference type="Proteomes" id="UP000070700"/>
    </source>
</evidence>
<dbReference type="GeneID" id="28829415"/>
<evidence type="ECO:0000256" key="2">
    <source>
        <dbReference type="ARBA" id="ARBA00010992"/>
    </source>
</evidence>
<evidence type="ECO:0000256" key="4">
    <source>
        <dbReference type="ARBA" id="ARBA00022989"/>
    </source>
</evidence>
<feature type="transmembrane region" description="Helical" evidence="6">
    <location>
        <begin position="185"/>
        <end position="207"/>
    </location>
</feature>